<dbReference type="GO" id="GO:0032259">
    <property type="term" value="P:methylation"/>
    <property type="evidence" value="ECO:0007669"/>
    <property type="project" value="UniProtKB-KW"/>
</dbReference>
<reference evidence="3 4" key="1">
    <citation type="submission" date="2019-08" db="EMBL/GenBank/DDBJ databases">
        <authorList>
            <person name="Dhanesh K."/>
            <person name="Kumar G."/>
            <person name="Sasikala C."/>
            <person name="Venkata Ramana C."/>
        </authorList>
    </citation>
    <scope>NUCLEOTIDE SEQUENCE [LARGE SCALE GENOMIC DNA]</scope>
    <source>
        <strain evidence="3 4">JC645</strain>
    </source>
</reference>
<feature type="domain" description="Methyltransferase putative zinc binding" evidence="1">
    <location>
        <begin position="22"/>
        <end position="83"/>
    </location>
</feature>
<dbReference type="EMBL" id="VWOX01000008">
    <property type="protein sequence ID" value="KAA5542163.1"/>
    <property type="molecule type" value="Genomic_DNA"/>
</dbReference>
<dbReference type="Gene3D" id="6.20.50.110">
    <property type="entry name" value="Methyltransferase, zinc-binding domain"/>
    <property type="match status" value="1"/>
</dbReference>
<dbReference type="Pfam" id="PF13489">
    <property type="entry name" value="Methyltransf_23"/>
    <property type="match status" value="1"/>
</dbReference>
<accession>A0A5M6D497</accession>
<name>A0A5M6D497_9BACT</name>
<dbReference type="SUPFAM" id="SSF53335">
    <property type="entry name" value="S-adenosyl-L-methionine-dependent methyltransferases"/>
    <property type="match status" value="1"/>
</dbReference>
<dbReference type="Pfam" id="PF08421">
    <property type="entry name" value="Methyltransf_13"/>
    <property type="match status" value="1"/>
</dbReference>
<dbReference type="GO" id="GO:0008168">
    <property type="term" value="F:methyltransferase activity"/>
    <property type="evidence" value="ECO:0007669"/>
    <property type="project" value="UniProtKB-KW"/>
</dbReference>
<dbReference type="AlphaFoldDB" id="A0A5M6D497"/>
<dbReference type="Gene3D" id="3.40.50.720">
    <property type="entry name" value="NAD(P)-binding Rossmann-like Domain"/>
    <property type="match status" value="1"/>
</dbReference>
<dbReference type="PANTHER" id="PTHR43861">
    <property type="entry name" value="TRANS-ACONITATE 2-METHYLTRANSFERASE-RELATED"/>
    <property type="match status" value="1"/>
</dbReference>
<keyword evidence="3" id="KW-0489">Methyltransferase</keyword>
<dbReference type="PANTHER" id="PTHR43861:SF5">
    <property type="entry name" value="BLL5978 PROTEIN"/>
    <property type="match status" value="1"/>
</dbReference>
<evidence type="ECO:0000313" key="3">
    <source>
        <dbReference type="EMBL" id="KAA5542163.1"/>
    </source>
</evidence>
<dbReference type="InterPro" id="IPR013630">
    <property type="entry name" value="Methyltransf_Zn-bd_dom_put"/>
</dbReference>
<comment type="caution">
    <text evidence="3">The sequence shown here is derived from an EMBL/GenBank/DDBJ whole genome shotgun (WGS) entry which is preliminary data.</text>
</comment>
<organism evidence="3 4">
    <name type="scientific">Roseiconus nitratireducens</name>
    <dbReference type="NCBI Taxonomy" id="2605748"/>
    <lineage>
        <taxon>Bacteria</taxon>
        <taxon>Pseudomonadati</taxon>
        <taxon>Planctomycetota</taxon>
        <taxon>Planctomycetia</taxon>
        <taxon>Pirellulales</taxon>
        <taxon>Pirellulaceae</taxon>
        <taxon>Roseiconus</taxon>
    </lineage>
</organism>
<protein>
    <submittedName>
        <fullName evidence="3">Class I SAM-dependent methyltransferase</fullName>
    </submittedName>
</protein>
<dbReference type="InterPro" id="IPR038576">
    <property type="entry name" value="Methyltransf_Zn-bd_dom_put_sf"/>
</dbReference>
<dbReference type="Pfam" id="PF08484">
    <property type="entry name" value="Methyltransf_14"/>
    <property type="match status" value="1"/>
</dbReference>
<sequence length="425" mass="47931">MPATSSSDRPRHNIPLGRVTACQVCGSPELHEVLDLGCQPLCDSLLTAEQLSEPETFYPLRQMWCSNCTLSQLDYVVPGDVVYHNSYPYRTGVTRELVEYQEQLAASIISQLRLPEDSLVVDIGCNDATLLQHFRNSSMRVVGVEPTNIAEYATAAGVDVLNCFFDREAARQIVESHGHARVVTATNVFAHMASIGDVIDGLETLVADDGYFVLENHYLVPVMERMQFDTIYHEHLRTYSLKSLVTLFGYYDFQVVRAEKVSRYGGNIRVYVAKGKHRTPDATVSEILAEEEKTLTNPSYYERFRRESIRLKNELLKFLIAEADRGHPVIGNSCPGRCSTLLNFAGVGPDLMPFLCEQPTSLKLGLYLPGQHLPIVNNQRLIEEQPESVLLLAWHYAEPIARQLRERGLRSKLYVPMPSLQRLDI</sequence>
<feature type="domain" description="C-methyltransferase" evidence="2">
    <location>
        <begin position="264"/>
        <end position="418"/>
    </location>
</feature>
<dbReference type="InterPro" id="IPR029063">
    <property type="entry name" value="SAM-dependent_MTases_sf"/>
</dbReference>
<dbReference type="Proteomes" id="UP000324479">
    <property type="component" value="Unassembled WGS sequence"/>
</dbReference>
<evidence type="ECO:0000259" key="2">
    <source>
        <dbReference type="Pfam" id="PF08484"/>
    </source>
</evidence>
<gene>
    <name evidence="3" type="ORF">FYK55_15245</name>
</gene>
<evidence type="ECO:0000259" key="1">
    <source>
        <dbReference type="Pfam" id="PF08421"/>
    </source>
</evidence>
<dbReference type="RefSeq" id="WP_150077310.1">
    <property type="nucleotide sequence ID" value="NZ_VWOX01000008.1"/>
</dbReference>
<dbReference type="InterPro" id="IPR013691">
    <property type="entry name" value="MeTrfase_14"/>
</dbReference>
<keyword evidence="3" id="KW-0808">Transferase</keyword>
<keyword evidence="4" id="KW-1185">Reference proteome</keyword>
<evidence type="ECO:0000313" key="4">
    <source>
        <dbReference type="Proteomes" id="UP000324479"/>
    </source>
</evidence>
<proteinExistence type="predicted"/>
<dbReference type="Gene3D" id="3.40.50.150">
    <property type="entry name" value="Vaccinia Virus protein VP39"/>
    <property type="match status" value="1"/>
</dbReference>